<dbReference type="AlphaFoldDB" id="A0A2G9UNC9"/>
<dbReference type="InterPro" id="IPR014756">
    <property type="entry name" value="Ig_E-set"/>
</dbReference>
<name>A0A2G9UNC9_TELCI</name>
<dbReference type="OrthoDB" id="1683373at2759"/>
<dbReference type="GO" id="GO:0005737">
    <property type="term" value="C:cytoplasm"/>
    <property type="evidence" value="ECO:0007669"/>
    <property type="project" value="UniProtKB-SubCell"/>
</dbReference>
<evidence type="ECO:0000313" key="4">
    <source>
        <dbReference type="EMBL" id="PIO71735.1"/>
    </source>
</evidence>
<comment type="subcellular location">
    <subcellularLocation>
        <location evidence="1">Cytoplasm</location>
    </subcellularLocation>
</comment>
<dbReference type="InterPro" id="IPR024792">
    <property type="entry name" value="RhoGDI_dom_sf"/>
</dbReference>
<keyword evidence="3" id="KW-0963">Cytoplasm</keyword>
<reference evidence="4 5" key="1">
    <citation type="submission" date="2015-09" db="EMBL/GenBank/DDBJ databases">
        <title>Draft genome of the parasitic nematode Teladorsagia circumcincta isolate WARC Sus (inbred).</title>
        <authorList>
            <person name="Mitreva M."/>
        </authorList>
    </citation>
    <scope>NUCLEOTIDE SEQUENCE [LARGE SCALE GENOMIC DNA]</scope>
    <source>
        <strain evidence="4 5">S</strain>
    </source>
</reference>
<dbReference type="EMBL" id="KZ345862">
    <property type="protein sequence ID" value="PIO71735.1"/>
    <property type="molecule type" value="Genomic_DNA"/>
</dbReference>
<gene>
    <name evidence="4" type="ORF">TELCIR_06357</name>
</gene>
<dbReference type="GO" id="GO:0005094">
    <property type="term" value="F:Rho GDP-dissociation inhibitor activity"/>
    <property type="evidence" value="ECO:0007669"/>
    <property type="project" value="InterPro"/>
</dbReference>
<evidence type="ECO:0000313" key="5">
    <source>
        <dbReference type="Proteomes" id="UP000230423"/>
    </source>
</evidence>
<dbReference type="InterPro" id="IPR000406">
    <property type="entry name" value="Rho_GDI"/>
</dbReference>
<dbReference type="Proteomes" id="UP000230423">
    <property type="component" value="Unassembled WGS sequence"/>
</dbReference>
<dbReference type="GO" id="GO:0007266">
    <property type="term" value="P:Rho protein signal transduction"/>
    <property type="evidence" value="ECO:0007669"/>
    <property type="project" value="InterPro"/>
</dbReference>
<keyword evidence="5" id="KW-1185">Reference proteome</keyword>
<dbReference type="Gene3D" id="2.70.50.30">
    <property type="entry name" value="Coagulation Factor XIII, subunit A, domain 1"/>
    <property type="match status" value="1"/>
</dbReference>
<organism evidence="4 5">
    <name type="scientific">Teladorsagia circumcincta</name>
    <name type="common">Brown stomach worm</name>
    <name type="synonym">Ostertagia circumcincta</name>
    <dbReference type="NCBI Taxonomy" id="45464"/>
    <lineage>
        <taxon>Eukaryota</taxon>
        <taxon>Metazoa</taxon>
        <taxon>Ecdysozoa</taxon>
        <taxon>Nematoda</taxon>
        <taxon>Chromadorea</taxon>
        <taxon>Rhabditida</taxon>
        <taxon>Rhabditina</taxon>
        <taxon>Rhabditomorpha</taxon>
        <taxon>Strongyloidea</taxon>
        <taxon>Trichostrongylidae</taxon>
        <taxon>Teladorsagia</taxon>
    </lineage>
</organism>
<sequence length="67" mass="7633">MEGTIIDESGQLKYIHKVNRMHVNLSKTVYRLGTYMQQREKQSFILEPEAAPEGLLARKSTHVSESG</sequence>
<evidence type="ECO:0000256" key="2">
    <source>
        <dbReference type="ARBA" id="ARBA00009758"/>
    </source>
</evidence>
<dbReference type="Pfam" id="PF02115">
    <property type="entry name" value="Rho_GDI"/>
    <property type="match status" value="1"/>
</dbReference>
<dbReference type="SUPFAM" id="SSF81296">
    <property type="entry name" value="E set domains"/>
    <property type="match status" value="1"/>
</dbReference>
<comment type="similarity">
    <text evidence="2">Belongs to the Rho GDI family.</text>
</comment>
<proteinExistence type="inferred from homology"/>
<accession>A0A2G9UNC9</accession>
<evidence type="ECO:0000256" key="3">
    <source>
        <dbReference type="ARBA" id="ARBA00022490"/>
    </source>
</evidence>
<evidence type="ECO:0000256" key="1">
    <source>
        <dbReference type="ARBA" id="ARBA00004496"/>
    </source>
</evidence>
<protein>
    <submittedName>
        <fullName evidence="4">Uncharacterized protein</fullName>
    </submittedName>
</protein>